<comment type="function">
    <text evidence="5">Bifunctional serine/threonine kinase and phosphorylase involved in the regulation of the pyruvate, phosphate dikinase (PPDK) by catalyzing its phosphorylation/dephosphorylation.</text>
</comment>
<dbReference type="EC" id="2.7.4.27" evidence="5"/>
<dbReference type="HAMAP" id="MF_00921">
    <property type="entry name" value="PDRP"/>
    <property type="match status" value="1"/>
</dbReference>
<name>F8FB99_PAEMK</name>
<accession>F8FB99</accession>
<evidence type="ECO:0000256" key="2">
    <source>
        <dbReference type="ARBA" id="ARBA00022679"/>
    </source>
</evidence>
<dbReference type="PANTHER" id="PTHR31756">
    <property type="entry name" value="PYRUVATE, PHOSPHATE DIKINASE REGULATORY PROTEIN 1, CHLOROPLASTIC"/>
    <property type="match status" value="1"/>
</dbReference>
<proteinExistence type="inferred from homology"/>
<evidence type="ECO:0000313" key="7">
    <source>
        <dbReference type="Proteomes" id="UP000006620"/>
    </source>
</evidence>
<protein>
    <recommendedName>
        <fullName evidence="5">Putative pyruvate, phosphate dikinase regulatory protein</fullName>
        <shortName evidence="5">PPDK regulatory protein</shortName>
        <ecNumber evidence="5">2.7.11.32</ecNumber>
        <ecNumber evidence="5">2.7.4.27</ecNumber>
    </recommendedName>
</protein>
<comment type="catalytic activity">
    <reaction evidence="5">
        <text>N(tele)-phospho-L-histidyl/L-threonyl-[pyruvate, phosphate dikinase] + ADP = N(tele)-phospho-L-histidyl/O-phospho-L-threonyl-[pyruvate, phosphate dikinase] + AMP + H(+)</text>
        <dbReference type="Rhea" id="RHEA:43692"/>
        <dbReference type="Rhea" id="RHEA-COMP:10650"/>
        <dbReference type="Rhea" id="RHEA-COMP:10651"/>
        <dbReference type="ChEBI" id="CHEBI:15378"/>
        <dbReference type="ChEBI" id="CHEBI:30013"/>
        <dbReference type="ChEBI" id="CHEBI:61977"/>
        <dbReference type="ChEBI" id="CHEBI:83586"/>
        <dbReference type="ChEBI" id="CHEBI:456215"/>
        <dbReference type="ChEBI" id="CHEBI:456216"/>
        <dbReference type="EC" id="2.7.11.32"/>
    </reaction>
</comment>
<dbReference type="RefSeq" id="WP_013917223.1">
    <property type="nucleotide sequence ID" value="NC_015690.1"/>
</dbReference>
<reference evidence="6 7" key="2">
    <citation type="journal article" date="2013" name="Genome Announc.">
        <title>Genome Sequence of Growth-Improving Paenibacillus mucilaginosus Strain KNP414.</title>
        <authorList>
            <person name="Lu J.J."/>
            <person name="Wang J.F."/>
            <person name="Hu X.F."/>
        </authorList>
    </citation>
    <scope>NUCLEOTIDE SEQUENCE [LARGE SCALE GENOMIC DNA]</scope>
    <source>
        <strain evidence="6 7">KNP414</strain>
    </source>
</reference>
<reference evidence="7" key="1">
    <citation type="submission" date="2011-06" db="EMBL/GenBank/DDBJ databases">
        <title>Complete genome sequence of Paenibacillus mucilaginosus KNP414.</title>
        <authorList>
            <person name="Wang J."/>
            <person name="Hu S."/>
            <person name="Hu X."/>
            <person name="Zhang B."/>
            <person name="Dong D."/>
            <person name="Zhang S."/>
            <person name="Zhao K."/>
            <person name="Wu D."/>
        </authorList>
    </citation>
    <scope>NUCLEOTIDE SEQUENCE [LARGE SCALE GENOMIC DNA]</scope>
    <source>
        <strain evidence="7">KNP414</strain>
    </source>
</reference>
<comment type="catalytic activity">
    <reaction evidence="5">
        <text>N(tele)-phospho-L-histidyl/O-phospho-L-threonyl-[pyruvate, phosphate dikinase] + phosphate + H(+) = N(tele)-phospho-L-histidyl/L-threonyl-[pyruvate, phosphate dikinase] + diphosphate</text>
        <dbReference type="Rhea" id="RHEA:43696"/>
        <dbReference type="Rhea" id="RHEA-COMP:10650"/>
        <dbReference type="Rhea" id="RHEA-COMP:10651"/>
        <dbReference type="ChEBI" id="CHEBI:15378"/>
        <dbReference type="ChEBI" id="CHEBI:30013"/>
        <dbReference type="ChEBI" id="CHEBI:33019"/>
        <dbReference type="ChEBI" id="CHEBI:43474"/>
        <dbReference type="ChEBI" id="CHEBI:61977"/>
        <dbReference type="ChEBI" id="CHEBI:83586"/>
        <dbReference type="EC" id="2.7.4.27"/>
    </reaction>
</comment>
<dbReference type="GO" id="GO:0016776">
    <property type="term" value="F:phosphotransferase activity, phosphate group as acceptor"/>
    <property type="evidence" value="ECO:0007669"/>
    <property type="project" value="UniProtKB-UniRule"/>
</dbReference>
<dbReference type="NCBIfam" id="NF003742">
    <property type="entry name" value="PRK05339.1"/>
    <property type="match status" value="1"/>
</dbReference>
<feature type="binding site" evidence="5">
    <location>
        <begin position="152"/>
        <end position="159"/>
    </location>
    <ligand>
        <name>ADP</name>
        <dbReference type="ChEBI" id="CHEBI:456216"/>
    </ligand>
</feature>
<dbReference type="AlphaFoldDB" id="F8FB99"/>
<gene>
    <name evidence="6" type="ordered locus">KNP414_03522</name>
</gene>
<dbReference type="EC" id="2.7.11.32" evidence="5"/>
<keyword evidence="1 5" id="KW-0723">Serine/threonine-protein kinase</keyword>
<dbReference type="Proteomes" id="UP000006620">
    <property type="component" value="Chromosome"/>
</dbReference>
<dbReference type="InterPro" id="IPR026565">
    <property type="entry name" value="PPDK_reg"/>
</dbReference>
<dbReference type="KEGG" id="pms:KNP414_03522"/>
<dbReference type="HOGENOM" id="CLU_046206_2_1_9"/>
<keyword evidence="2 5" id="KW-0808">Transferase</keyword>
<evidence type="ECO:0000256" key="1">
    <source>
        <dbReference type="ARBA" id="ARBA00022527"/>
    </source>
</evidence>
<keyword evidence="4 5" id="KW-0418">Kinase</keyword>
<dbReference type="EMBL" id="CP002869">
    <property type="protein sequence ID" value="AEI42066.1"/>
    <property type="molecule type" value="Genomic_DNA"/>
</dbReference>
<evidence type="ECO:0000256" key="3">
    <source>
        <dbReference type="ARBA" id="ARBA00022741"/>
    </source>
</evidence>
<dbReference type="InterPro" id="IPR005177">
    <property type="entry name" value="Kinase-pyrophosphorylase"/>
</dbReference>
<dbReference type="GO" id="GO:0005524">
    <property type="term" value="F:ATP binding"/>
    <property type="evidence" value="ECO:0007669"/>
    <property type="project" value="InterPro"/>
</dbReference>
<sequence>MKDEQLYEITICSDALGETAEAVVRATMRQFDAHQVRTKRISHIKTEDEIRAIMEEAASRGGFVAYTLVQPELREMMKEEAIRLGVRAVDVMGPMMEAFIDTWGDAPKRKPGLLHQLDEDYFRRVEAVEFAVKCDDGRDTGALLKAQLVLIGVSRTSKTPLSIFLAHKGIKVSNLPLVPEVKLPRELFLLPSSRIVGLTMDAEKLYKIRTERLKAVGLPFGSKYAELDRIQEELQYAEGLMKQVGCLVVNVTDRAIEETAGLIMDYLQR</sequence>
<dbReference type="GO" id="GO:0004674">
    <property type="term" value="F:protein serine/threonine kinase activity"/>
    <property type="evidence" value="ECO:0007669"/>
    <property type="project" value="UniProtKB-UniRule"/>
</dbReference>
<dbReference type="GO" id="GO:0043531">
    <property type="term" value="F:ADP binding"/>
    <property type="evidence" value="ECO:0007669"/>
    <property type="project" value="UniProtKB-UniRule"/>
</dbReference>
<evidence type="ECO:0000256" key="4">
    <source>
        <dbReference type="ARBA" id="ARBA00022777"/>
    </source>
</evidence>
<evidence type="ECO:0000313" key="6">
    <source>
        <dbReference type="EMBL" id="AEI42066.1"/>
    </source>
</evidence>
<dbReference type="PANTHER" id="PTHR31756:SF3">
    <property type="entry name" value="PYRUVATE, PHOSPHATE DIKINASE REGULATORY PROTEIN 1, CHLOROPLASTIC"/>
    <property type="match status" value="1"/>
</dbReference>
<keyword evidence="3 5" id="KW-0547">Nucleotide-binding</keyword>
<dbReference type="Pfam" id="PF03618">
    <property type="entry name" value="Kinase-PPPase"/>
    <property type="match status" value="1"/>
</dbReference>
<organism evidence="6 7">
    <name type="scientific">Paenibacillus mucilaginosus (strain KNP414)</name>
    <dbReference type="NCBI Taxonomy" id="1036673"/>
    <lineage>
        <taxon>Bacteria</taxon>
        <taxon>Bacillati</taxon>
        <taxon>Bacillota</taxon>
        <taxon>Bacilli</taxon>
        <taxon>Bacillales</taxon>
        <taxon>Paenibacillaceae</taxon>
        <taxon>Paenibacillus</taxon>
    </lineage>
</organism>
<dbReference type="PATRIC" id="fig|1036673.3.peg.3229"/>
<comment type="similarity">
    <text evidence="5">Belongs to the pyruvate, phosphate/water dikinase regulatory protein family. PDRP subfamily.</text>
</comment>
<evidence type="ECO:0000256" key="5">
    <source>
        <dbReference type="HAMAP-Rule" id="MF_00921"/>
    </source>
</evidence>